<proteinExistence type="predicted"/>
<sequence>MEIVTLPGLPGHTITLEVDGAWLSCEVRDSSGDVRYSAGWDTTPTA</sequence>
<accession>A0A2H4JBL1</accession>
<protein>
    <submittedName>
        <fullName evidence="1">Uncharacterized protein</fullName>
    </submittedName>
</protein>
<evidence type="ECO:0000313" key="1">
    <source>
        <dbReference type="EMBL" id="ASN72039.1"/>
    </source>
</evidence>
<gene>
    <name evidence="1" type="ORF">7S2_46</name>
</gene>
<dbReference type="EMBL" id="MF417939">
    <property type="protein sequence ID" value="ASN72039.1"/>
    <property type="molecule type" value="Genomic_DNA"/>
</dbReference>
<name>A0A2H4JBL1_9CAUD</name>
<organism evidence="1">
    <name type="scientific">uncultured Caudovirales phage</name>
    <dbReference type="NCBI Taxonomy" id="2100421"/>
    <lineage>
        <taxon>Viruses</taxon>
        <taxon>Duplodnaviria</taxon>
        <taxon>Heunggongvirae</taxon>
        <taxon>Uroviricota</taxon>
        <taxon>Caudoviricetes</taxon>
        <taxon>Peduoviridae</taxon>
        <taxon>Maltschvirus</taxon>
        <taxon>Maltschvirus maltsch</taxon>
    </lineage>
</organism>
<reference evidence="1" key="1">
    <citation type="submission" date="2017-06" db="EMBL/GenBank/DDBJ databases">
        <title>Novel phages from South African skin metaviromes.</title>
        <authorList>
            <person name="van Zyl L.J."/>
            <person name="Abrahams Y."/>
            <person name="Stander E.A."/>
            <person name="Kirby B.M."/>
            <person name="Clavaud C."/>
            <person name="Farcet C."/>
            <person name="Breton L."/>
            <person name="Trindade M.I."/>
        </authorList>
    </citation>
    <scope>NUCLEOTIDE SEQUENCE</scope>
</reference>